<accession>A0AAV2ZW29</accession>
<sequence length="83" mass="9626">MCTDPGPRGLKLDCPTIKLPQFGNLTSLTAFSHPSHFHVLFLPLPYRTYYFGKCLTWDCVILLLFWIAIVLLLLYIEVYDTNF</sequence>
<protein>
    <submittedName>
        <fullName evidence="2">Uncharacterized protein</fullName>
    </submittedName>
</protein>
<name>A0AAV2ZW29_PYXAD</name>
<feature type="transmembrane region" description="Helical" evidence="1">
    <location>
        <begin position="55"/>
        <end position="76"/>
    </location>
</feature>
<comment type="caution">
    <text evidence="2">The sequence shown here is derived from an EMBL/GenBank/DDBJ whole genome shotgun (WGS) entry which is preliminary data.</text>
</comment>
<keyword evidence="1" id="KW-1133">Transmembrane helix</keyword>
<organism evidence="2 3">
    <name type="scientific">Pyxicephalus adspersus</name>
    <name type="common">African bullfrog</name>
    <dbReference type="NCBI Taxonomy" id="30357"/>
    <lineage>
        <taxon>Eukaryota</taxon>
        <taxon>Metazoa</taxon>
        <taxon>Chordata</taxon>
        <taxon>Craniata</taxon>
        <taxon>Vertebrata</taxon>
        <taxon>Euteleostomi</taxon>
        <taxon>Amphibia</taxon>
        <taxon>Batrachia</taxon>
        <taxon>Anura</taxon>
        <taxon>Neobatrachia</taxon>
        <taxon>Ranoidea</taxon>
        <taxon>Pyxicephalidae</taxon>
        <taxon>Pyxicephalinae</taxon>
        <taxon>Pyxicephalus</taxon>
    </lineage>
</organism>
<reference evidence="2" key="1">
    <citation type="thesis" date="2020" institute="ProQuest LLC" country="789 East Eisenhower Parkway, Ann Arbor, MI, USA">
        <title>Comparative Genomics and Chromosome Evolution.</title>
        <authorList>
            <person name="Mudd A.B."/>
        </authorList>
    </citation>
    <scope>NUCLEOTIDE SEQUENCE</scope>
    <source>
        <strain evidence="2">1538</strain>
        <tissue evidence="2">Blood</tissue>
    </source>
</reference>
<evidence type="ECO:0000313" key="2">
    <source>
        <dbReference type="EMBL" id="DBA16131.1"/>
    </source>
</evidence>
<dbReference type="EMBL" id="DYDO01000011">
    <property type="protein sequence ID" value="DBA16131.1"/>
    <property type="molecule type" value="Genomic_DNA"/>
</dbReference>
<keyword evidence="1" id="KW-0812">Transmembrane</keyword>
<proteinExistence type="predicted"/>
<dbReference type="Proteomes" id="UP001181693">
    <property type="component" value="Unassembled WGS sequence"/>
</dbReference>
<dbReference type="AlphaFoldDB" id="A0AAV2ZW29"/>
<keyword evidence="3" id="KW-1185">Reference proteome</keyword>
<keyword evidence="1" id="KW-0472">Membrane</keyword>
<evidence type="ECO:0000313" key="3">
    <source>
        <dbReference type="Proteomes" id="UP001181693"/>
    </source>
</evidence>
<gene>
    <name evidence="2" type="ORF">GDO54_003554</name>
</gene>
<evidence type="ECO:0000256" key="1">
    <source>
        <dbReference type="SAM" id="Phobius"/>
    </source>
</evidence>